<dbReference type="RefSeq" id="XP_015411151.1">
    <property type="nucleotide sequence ID" value="XM_015547292.1"/>
</dbReference>
<dbReference type="EMBL" id="JNOM01000017">
    <property type="protein sequence ID" value="KNG90228.1"/>
    <property type="molecule type" value="Genomic_DNA"/>
</dbReference>
<accession>A0A0L1JFR7</accession>
<evidence type="ECO:0000313" key="3">
    <source>
        <dbReference type="Proteomes" id="UP000037505"/>
    </source>
</evidence>
<protein>
    <recommendedName>
        <fullName evidence="4">Endosomal cargo receptor (Erp3)</fullName>
    </recommendedName>
</protein>
<reference evidence="2 3" key="1">
    <citation type="submission" date="2014-06" db="EMBL/GenBank/DDBJ databases">
        <title>The Genome of the Aflatoxigenic Filamentous Fungus Aspergillus nomius.</title>
        <authorList>
            <person name="Moore M.G."/>
            <person name="Shannon B.M."/>
            <person name="Brian M.M."/>
        </authorList>
    </citation>
    <scope>NUCLEOTIDE SEQUENCE [LARGE SCALE GENOMIC DNA]</scope>
    <source>
        <strain evidence="2 3">NRRL 13137</strain>
    </source>
</reference>
<proteinExistence type="predicted"/>
<sequence>MTTSMQHPETVQPIVHPDGGGTSPSSDSHLQMNRTVNPHMSVEDYSRVMLEYTHNRMASFADMDADNGSPVSRSSRSSAGSGESDDPAGNMLRRGPAPTSAGVSHHDFGERGGRKATRDDEKKRSI</sequence>
<feature type="compositionally biased region" description="Low complexity" evidence="1">
    <location>
        <begin position="68"/>
        <end position="82"/>
    </location>
</feature>
<evidence type="ECO:0000313" key="2">
    <source>
        <dbReference type="EMBL" id="KNG90228.1"/>
    </source>
</evidence>
<keyword evidence="3" id="KW-1185">Reference proteome</keyword>
<feature type="region of interest" description="Disordered" evidence="1">
    <location>
        <begin position="1"/>
        <end position="41"/>
    </location>
</feature>
<feature type="compositionally biased region" description="Polar residues" evidence="1">
    <location>
        <begin position="29"/>
        <end position="38"/>
    </location>
</feature>
<feature type="region of interest" description="Disordered" evidence="1">
    <location>
        <begin position="61"/>
        <end position="126"/>
    </location>
</feature>
<dbReference type="Proteomes" id="UP000037505">
    <property type="component" value="Unassembled WGS sequence"/>
</dbReference>
<gene>
    <name evidence="2" type="ORF">ANOM_002035</name>
</gene>
<dbReference type="GeneID" id="26803839"/>
<evidence type="ECO:0008006" key="4">
    <source>
        <dbReference type="Google" id="ProtNLM"/>
    </source>
</evidence>
<name>A0A0L1JFR7_ASPN3</name>
<dbReference type="OrthoDB" id="4498167at2759"/>
<organism evidence="2 3">
    <name type="scientific">Aspergillus nomiae NRRL (strain ATCC 15546 / NRRL 13137 / CBS 260.88 / M93)</name>
    <dbReference type="NCBI Taxonomy" id="1509407"/>
    <lineage>
        <taxon>Eukaryota</taxon>
        <taxon>Fungi</taxon>
        <taxon>Dikarya</taxon>
        <taxon>Ascomycota</taxon>
        <taxon>Pezizomycotina</taxon>
        <taxon>Eurotiomycetes</taxon>
        <taxon>Eurotiomycetidae</taxon>
        <taxon>Eurotiales</taxon>
        <taxon>Aspergillaceae</taxon>
        <taxon>Aspergillus</taxon>
        <taxon>Aspergillus subgen. Circumdati</taxon>
    </lineage>
</organism>
<comment type="caution">
    <text evidence="2">The sequence shown here is derived from an EMBL/GenBank/DDBJ whole genome shotgun (WGS) entry which is preliminary data.</text>
</comment>
<evidence type="ECO:0000256" key="1">
    <source>
        <dbReference type="SAM" id="MobiDB-lite"/>
    </source>
</evidence>
<feature type="compositionally biased region" description="Basic and acidic residues" evidence="1">
    <location>
        <begin position="104"/>
        <end position="126"/>
    </location>
</feature>
<dbReference type="AlphaFoldDB" id="A0A0L1JFR7"/>